<protein>
    <submittedName>
        <fullName evidence="1">Ribose-phosphate pyrophosphokinase 1 isoform x1</fullName>
        <ecNumber evidence="1">2.7.6.1</ecNumber>
    </submittedName>
</protein>
<dbReference type="EMBL" id="GEMB01003097">
    <property type="protein sequence ID" value="JAS00112.1"/>
    <property type="molecule type" value="Transcribed_RNA"/>
</dbReference>
<dbReference type="GO" id="GO:0004749">
    <property type="term" value="F:ribose phosphate diphosphokinase activity"/>
    <property type="evidence" value="ECO:0007669"/>
    <property type="project" value="UniProtKB-EC"/>
</dbReference>
<reference evidence="1" key="2">
    <citation type="journal article" date="2017" name="J. Med. Entomol.">
        <title>Transcriptome Analysis of the Triatoma infestans (Hemiptera: Reduviidae) Integument.</title>
        <authorList>
            <person name="Calderon-Fernandez G.M."/>
            <person name="Moriconi D.E."/>
            <person name="Dulbecco A.B."/>
            <person name="Juarez M.P."/>
        </authorList>
    </citation>
    <scope>NUCLEOTIDE SEQUENCE</scope>
    <source>
        <strain evidence="1">Int1</strain>
        <tissue evidence="1">Integument</tissue>
    </source>
</reference>
<organism evidence="1">
    <name type="scientific">Triatoma infestans</name>
    <name type="common">Assassin bug</name>
    <dbReference type="NCBI Taxonomy" id="30076"/>
    <lineage>
        <taxon>Eukaryota</taxon>
        <taxon>Metazoa</taxon>
        <taxon>Ecdysozoa</taxon>
        <taxon>Arthropoda</taxon>
        <taxon>Hexapoda</taxon>
        <taxon>Insecta</taxon>
        <taxon>Pterygota</taxon>
        <taxon>Neoptera</taxon>
        <taxon>Paraneoptera</taxon>
        <taxon>Hemiptera</taxon>
        <taxon>Heteroptera</taxon>
        <taxon>Panheteroptera</taxon>
        <taxon>Cimicomorpha</taxon>
        <taxon>Reduviidae</taxon>
        <taxon>Triatominae</taxon>
        <taxon>Triatoma</taxon>
    </lineage>
</organism>
<keyword evidence="1" id="KW-0418">Kinase</keyword>
<dbReference type="AlphaFoldDB" id="A0A161N003"/>
<dbReference type="EC" id="2.7.6.1" evidence="1"/>
<keyword evidence="1" id="KW-0808">Transferase</keyword>
<proteinExistence type="predicted"/>
<name>A0A161N003_TRIIF</name>
<accession>A0A161N003</accession>
<dbReference type="GO" id="GO:0016301">
    <property type="term" value="F:kinase activity"/>
    <property type="evidence" value="ECO:0007669"/>
    <property type="project" value="UniProtKB-KW"/>
</dbReference>
<evidence type="ECO:0000313" key="1">
    <source>
        <dbReference type="EMBL" id="JAS00112.1"/>
    </source>
</evidence>
<reference evidence="1" key="1">
    <citation type="submission" date="2016-04" db="EMBL/GenBank/DDBJ databases">
        <authorList>
            <person name="Calderon-Fernandez G.M.Sr."/>
        </authorList>
    </citation>
    <scope>NUCLEOTIDE SEQUENCE</scope>
    <source>
        <strain evidence="1">Int1</strain>
        <tissue evidence="1">Integument</tissue>
    </source>
</reference>
<sequence>MCQVCCLRPLYVIYRYIYIMDLNVKLFSFF</sequence>